<dbReference type="AlphaFoldDB" id="A0A6A6S5T4"/>
<feature type="region of interest" description="Disordered" evidence="1">
    <location>
        <begin position="685"/>
        <end position="714"/>
    </location>
</feature>
<protein>
    <recommendedName>
        <fullName evidence="3">Dystroglycan-type cadherin-like domain-containing protein</fullName>
    </recommendedName>
</protein>
<keyword evidence="2" id="KW-0472">Membrane</keyword>
<organism evidence="4 5">
    <name type="scientific">Massarina eburnea CBS 473.64</name>
    <dbReference type="NCBI Taxonomy" id="1395130"/>
    <lineage>
        <taxon>Eukaryota</taxon>
        <taxon>Fungi</taxon>
        <taxon>Dikarya</taxon>
        <taxon>Ascomycota</taxon>
        <taxon>Pezizomycotina</taxon>
        <taxon>Dothideomycetes</taxon>
        <taxon>Pleosporomycetidae</taxon>
        <taxon>Pleosporales</taxon>
        <taxon>Massarineae</taxon>
        <taxon>Massarinaceae</taxon>
        <taxon>Massarina</taxon>
    </lineage>
</organism>
<feature type="domain" description="Dystroglycan-type cadherin-like" evidence="3">
    <location>
        <begin position="144"/>
        <end position="237"/>
    </location>
</feature>
<feature type="domain" description="Dystroglycan-type cadherin-like" evidence="3">
    <location>
        <begin position="30"/>
        <end position="124"/>
    </location>
</feature>
<dbReference type="Pfam" id="PF05345">
    <property type="entry name" value="He_PIG"/>
    <property type="match status" value="3"/>
</dbReference>
<feature type="region of interest" description="Disordered" evidence="1">
    <location>
        <begin position="743"/>
        <end position="856"/>
    </location>
</feature>
<gene>
    <name evidence="4" type="ORF">P280DRAFT_516212</name>
</gene>
<proteinExistence type="predicted"/>
<keyword evidence="5" id="KW-1185">Reference proteome</keyword>
<accession>A0A6A6S5T4</accession>
<dbReference type="InterPro" id="IPR013783">
    <property type="entry name" value="Ig-like_fold"/>
</dbReference>
<feature type="region of interest" description="Disordered" evidence="1">
    <location>
        <begin position="601"/>
        <end position="625"/>
    </location>
</feature>
<feature type="compositionally biased region" description="Polar residues" evidence="1">
    <location>
        <begin position="1091"/>
        <end position="1119"/>
    </location>
</feature>
<reference evidence="4" key="1">
    <citation type="journal article" date="2020" name="Stud. Mycol.">
        <title>101 Dothideomycetes genomes: a test case for predicting lifestyles and emergence of pathogens.</title>
        <authorList>
            <person name="Haridas S."/>
            <person name="Albert R."/>
            <person name="Binder M."/>
            <person name="Bloem J."/>
            <person name="Labutti K."/>
            <person name="Salamov A."/>
            <person name="Andreopoulos B."/>
            <person name="Baker S."/>
            <person name="Barry K."/>
            <person name="Bills G."/>
            <person name="Bluhm B."/>
            <person name="Cannon C."/>
            <person name="Castanera R."/>
            <person name="Culley D."/>
            <person name="Daum C."/>
            <person name="Ezra D."/>
            <person name="Gonzalez J."/>
            <person name="Henrissat B."/>
            <person name="Kuo A."/>
            <person name="Liang C."/>
            <person name="Lipzen A."/>
            <person name="Lutzoni F."/>
            <person name="Magnuson J."/>
            <person name="Mondo S."/>
            <person name="Nolan M."/>
            <person name="Ohm R."/>
            <person name="Pangilinan J."/>
            <person name="Park H.-J."/>
            <person name="Ramirez L."/>
            <person name="Alfaro M."/>
            <person name="Sun H."/>
            <person name="Tritt A."/>
            <person name="Yoshinaga Y."/>
            <person name="Zwiers L.-H."/>
            <person name="Turgeon B."/>
            <person name="Goodwin S."/>
            <person name="Spatafora J."/>
            <person name="Crous P."/>
            <person name="Grigoriev I."/>
        </authorList>
    </citation>
    <scope>NUCLEOTIDE SEQUENCE</scope>
    <source>
        <strain evidence="4">CBS 473.64</strain>
    </source>
</reference>
<dbReference type="SUPFAM" id="SSF49313">
    <property type="entry name" value="Cadherin-like"/>
    <property type="match status" value="4"/>
</dbReference>
<dbReference type="CDD" id="cd12087">
    <property type="entry name" value="TM_EGFR-like"/>
    <property type="match status" value="1"/>
</dbReference>
<feature type="transmembrane region" description="Helical" evidence="2">
    <location>
        <begin position="459"/>
        <end position="481"/>
    </location>
</feature>
<feature type="compositionally biased region" description="Polar residues" evidence="1">
    <location>
        <begin position="1025"/>
        <end position="1040"/>
    </location>
</feature>
<feature type="compositionally biased region" description="Acidic residues" evidence="1">
    <location>
        <begin position="896"/>
        <end position="906"/>
    </location>
</feature>
<keyword evidence="2" id="KW-1133">Transmembrane helix</keyword>
<dbReference type="SMART" id="SM00736">
    <property type="entry name" value="CADG"/>
    <property type="match status" value="2"/>
</dbReference>
<evidence type="ECO:0000256" key="2">
    <source>
        <dbReference type="SAM" id="Phobius"/>
    </source>
</evidence>
<feature type="compositionally biased region" description="Basic and acidic residues" evidence="1">
    <location>
        <begin position="612"/>
        <end position="625"/>
    </location>
</feature>
<feature type="compositionally biased region" description="Polar residues" evidence="1">
    <location>
        <begin position="1126"/>
        <end position="1141"/>
    </location>
</feature>
<dbReference type="Gene3D" id="2.60.40.10">
    <property type="entry name" value="Immunoglobulins"/>
    <property type="match status" value="4"/>
</dbReference>
<dbReference type="InterPro" id="IPR006644">
    <property type="entry name" value="Cadg"/>
</dbReference>
<feature type="region of interest" description="Disordered" evidence="1">
    <location>
        <begin position="418"/>
        <end position="453"/>
    </location>
</feature>
<feature type="region of interest" description="Disordered" evidence="1">
    <location>
        <begin position="1153"/>
        <end position="1222"/>
    </location>
</feature>
<dbReference type="GO" id="GO:0005509">
    <property type="term" value="F:calcium ion binding"/>
    <property type="evidence" value="ECO:0007669"/>
    <property type="project" value="InterPro"/>
</dbReference>
<evidence type="ECO:0000313" key="5">
    <source>
        <dbReference type="Proteomes" id="UP000799753"/>
    </source>
</evidence>
<feature type="compositionally biased region" description="Polar residues" evidence="1">
    <location>
        <begin position="986"/>
        <end position="1015"/>
    </location>
</feature>
<evidence type="ECO:0000256" key="1">
    <source>
        <dbReference type="SAM" id="MobiDB-lite"/>
    </source>
</evidence>
<feature type="compositionally biased region" description="Low complexity" evidence="1">
    <location>
        <begin position="974"/>
        <end position="985"/>
    </location>
</feature>
<dbReference type="InterPro" id="IPR015919">
    <property type="entry name" value="Cadherin-like_sf"/>
</dbReference>
<evidence type="ECO:0000259" key="3">
    <source>
        <dbReference type="SMART" id="SM00736"/>
    </source>
</evidence>
<feature type="compositionally biased region" description="Polar residues" evidence="1">
    <location>
        <begin position="418"/>
        <end position="434"/>
    </location>
</feature>
<feature type="compositionally biased region" description="Basic and acidic residues" evidence="1">
    <location>
        <begin position="938"/>
        <end position="955"/>
    </location>
</feature>
<feature type="compositionally biased region" description="Basic and acidic residues" evidence="1">
    <location>
        <begin position="1190"/>
        <end position="1206"/>
    </location>
</feature>
<feature type="compositionally biased region" description="Low complexity" evidence="1">
    <location>
        <begin position="744"/>
        <end position="754"/>
    </location>
</feature>
<feature type="compositionally biased region" description="Basic and acidic residues" evidence="1">
    <location>
        <begin position="783"/>
        <end position="794"/>
    </location>
</feature>
<feature type="region of interest" description="Disordered" evidence="1">
    <location>
        <begin position="528"/>
        <end position="550"/>
    </location>
</feature>
<feature type="region of interest" description="Disordered" evidence="1">
    <location>
        <begin position="896"/>
        <end position="1141"/>
    </location>
</feature>
<dbReference type="GO" id="GO:0016020">
    <property type="term" value="C:membrane"/>
    <property type="evidence" value="ECO:0007669"/>
    <property type="project" value="InterPro"/>
</dbReference>
<name>A0A6A6S5T4_9PLEO</name>
<dbReference type="OrthoDB" id="41532at2759"/>
<keyword evidence="2" id="KW-0812">Transmembrane</keyword>
<evidence type="ECO:0000313" key="4">
    <source>
        <dbReference type="EMBL" id="KAF2642431.1"/>
    </source>
</evidence>
<sequence>MAIIWNLDILSKATVWTFIIFVAIVTASPQVSYALDLQFPPVAKVGEAYSFQFAPTTFQPDPDKLQYSLVGGPSWLRISSNNRTLWGTPGSNDVGPATFKVAAAGEAGAVANMDSKLLVAKDTPKVVGNVSQYLSKAGQLSGSTSVNLLPSKPFEIDFDKNLFEGKDSLSYYATSGDHTPLPSWVGFDTQALRFAGTAPASPVPQSYELLLIASDIPGFAAASVSFTLVVSNHQLLFKPFSQSLNISKGDHVQITALKSKLFLDNTPIRDEDVQSASAELPSWLSFDTNSFNITGTPPSGLMSQDIKVTVQDRYGESATHGLHITFISKLFTSEIGQLNITLGQYFDYTIPRYILVQDSETVSVDLGELGEWLRFDPAAMTIQGTIPEGVSPRVVEVALTATSSDSTLKDIQTFQVQISGPDPSTTLGSTPTDNNTDKPGASDASNVHKESGKKRAGQIVGTVVAALIGALLLVAMVFFLCRRKKQKKGYISPKATRSPRKSDISRPIPIIEERVAFDIAYDRDLEKGKDDDSLRRTPRHPPQLNLEFTGKCKDSHSLSSSVDEDGHDMFAEFNSSPMGLQDEAGPSHRPHDSMKIATDMARRSSTTYPLQGKDRTTESYRESYRRSAGLPINRRLKSIGHGRSRHTYSPSRSTNNFSTLRHSVGSSSFTTNTMSVASTVPSAYPQPAKARHTTQLTTPLEKRRSIRPVPASSTCDSLLDRRTIDEKRLSYIRKRKSVQSPFFGGAASRASSGSYQVPPTPTDDINPRPSTALTPKSPNIVKPTDDIVEERTSRDLPGSLRIRRPADTPSPASENENFPGSLRKGRSGFVRRHTEALAAKSPEKSQVPENRPGTTIYRSFAIPRRESARESLRAMELKLGLNSQLKTEVFDDAELSESVYSDEDDTIKEAEKRSTITPSAYAPPPLNPGKSKRSSKRASKEGNRNSKRETKRTSQRDPTPFSLSFEHGGKENESSSYSLNYNANAPTPTRSVTATSMVTIGTDRSSPLRPKTSTGVRPVHRRTASRTVNRISSHRNSQGRPLSRENSTKERHSRKSIHSRTQSRQSITAPRKPRNRSRTQSGAYPHFDASSLATLAQTDKDNPTNALSEQEPNTSAPNRQSREESTLGTRSSKYFSQTARQSRISHLQQLHTSPFYHSKRDTLIPSPVTPTPPRHSKPLPSTIGLGLSFTREDTPGPESASKRSNGERTPLSILDDGNGGSPERLRVMDGKGKRPVSVEVDEGVELGGSARGRWGSLRGVLGRSGGGTFWGKGETAFV</sequence>
<feature type="compositionally biased region" description="Polar residues" evidence="1">
    <location>
        <begin position="1059"/>
        <end position="1068"/>
    </location>
</feature>
<dbReference type="Proteomes" id="UP000799753">
    <property type="component" value="Unassembled WGS sequence"/>
</dbReference>
<feature type="compositionally biased region" description="Polar residues" evidence="1">
    <location>
        <begin position="768"/>
        <end position="777"/>
    </location>
</feature>
<dbReference type="EMBL" id="MU006781">
    <property type="protein sequence ID" value="KAF2642431.1"/>
    <property type="molecule type" value="Genomic_DNA"/>
</dbReference>